<dbReference type="HOGENOM" id="CLU_1827811_0_0_1"/>
<feature type="compositionally biased region" description="Pro residues" evidence="1">
    <location>
        <begin position="36"/>
        <end position="86"/>
    </location>
</feature>
<evidence type="ECO:0000313" key="3">
    <source>
        <dbReference type="Proteomes" id="UP000007266"/>
    </source>
</evidence>
<sequence length="141" mass="15284">MCSRLFGKSKTYVIQDKFNNVPKPPTQNGTTRKPRAPQPGPQETPPVPPPPPVDQITRAPPPPVPQTTEDPPSPGPERAATPPPEPDAISTDTQIDSTEESVKVNQESQEGLERRPGLIPLPTNIDEHGSGDVEKHPKTQE</sequence>
<dbReference type="Proteomes" id="UP000007266">
    <property type="component" value="Linkage group 5"/>
</dbReference>
<accession>D6WLA4</accession>
<keyword evidence="3" id="KW-1185">Reference proteome</keyword>
<feature type="compositionally biased region" description="Basic and acidic residues" evidence="1">
    <location>
        <begin position="125"/>
        <end position="141"/>
    </location>
</feature>
<name>D6WLA4_TRICA</name>
<feature type="region of interest" description="Disordered" evidence="1">
    <location>
        <begin position="1"/>
        <end position="141"/>
    </location>
</feature>
<protein>
    <submittedName>
        <fullName evidence="2">Uncharacterized protein</fullName>
    </submittedName>
</protein>
<proteinExistence type="predicted"/>
<gene>
    <name evidence="2" type="primary">GLEAN_14320</name>
    <name evidence="2" type="ORF">TcasGA2_TC014320</name>
</gene>
<evidence type="ECO:0000256" key="1">
    <source>
        <dbReference type="SAM" id="MobiDB-lite"/>
    </source>
</evidence>
<reference evidence="2 3" key="2">
    <citation type="journal article" date="2010" name="Nucleic Acids Res.">
        <title>BeetleBase in 2010: revisions to provide comprehensive genomic information for Tribolium castaneum.</title>
        <authorList>
            <person name="Kim H.S."/>
            <person name="Murphy T."/>
            <person name="Xia J."/>
            <person name="Caragea D."/>
            <person name="Park Y."/>
            <person name="Beeman R.W."/>
            <person name="Lorenzen M.D."/>
            <person name="Butcher S."/>
            <person name="Manak J.R."/>
            <person name="Brown S.J."/>
        </authorList>
    </citation>
    <scope>GENOME REANNOTATION</scope>
    <source>
        <strain evidence="2 3">Georgia GA2</strain>
    </source>
</reference>
<dbReference type="InParanoid" id="D6WLA4"/>
<reference evidence="2 3" key="1">
    <citation type="journal article" date="2008" name="Nature">
        <title>The genome of the model beetle and pest Tribolium castaneum.</title>
        <authorList>
            <consortium name="Tribolium Genome Sequencing Consortium"/>
            <person name="Richards S."/>
            <person name="Gibbs R.A."/>
            <person name="Weinstock G.M."/>
            <person name="Brown S.J."/>
            <person name="Denell R."/>
            <person name="Beeman R.W."/>
            <person name="Gibbs R."/>
            <person name="Beeman R.W."/>
            <person name="Brown S.J."/>
            <person name="Bucher G."/>
            <person name="Friedrich M."/>
            <person name="Grimmelikhuijzen C.J."/>
            <person name="Klingler M."/>
            <person name="Lorenzen M."/>
            <person name="Richards S."/>
            <person name="Roth S."/>
            <person name="Schroder R."/>
            <person name="Tautz D."/>
            <person name="Zdobnov E.M."/>
            <person name="Muzny D."/>
            <person name="Gibbs R.A."/>
            <person name="Weinstock G.M."/>
            <person name="Attaway T."/>
            <person name="Bell S."/>
            <person name="Buhay C.J."/>
            <person name="Chandrabose M.N."/>
            <person name="Chavez D."/>
            <person name="Clerk-Blankenburg K.P."/>
            <person name="Cree A."/>
            <person name="Dao M."/>
            <person name="Davis C."/>
            <person name="Chacko J."/>
            <person name="Dinh H."/>
            <person name="Dugan-Rocha S."/>
            <person name="Fowler G."/>
            <person name="Garner T.T."/>
            <person name="Garnes J."/>
            <person name="Gnirke A."/>
            <person name="Hawes A."/>
            <person name="Hernandez J."/>
            <person name="Hines S."/>
            <person name="Holder M."/>
            <person name="Hume J."/>
            <person name="Jhangiani S.N."/>
            <person name="Joshi V."/>
            <person name="Khan Z.M."/>
            <person name="Jackson L."/>
            <person name="Kovar C."/>
            <person name="Kowis A."/>
            <person name="Lee S."/>
            <person name="Lewis L.R."/>
            <person name="Margolis J."/>
            <person name="Morgan M."/>
            <person name="Nazareth L.V."/>
            <person name="Nguyen N."/>
            <person name="Okwuonu G."/>
            <person name="Parker D."/>
            <person name="Richards S."/>
            <person name="Ruiz S.J."/>
            <person name="Santibanez J."/>
            <person name="Savard J."/>
            <person name="Scherer S.E."/>
            <person name="Schneider B."/>
            <person name="Sodergren E."/>
            <person name="Tautz D."/>
            <person name="Vattahil S."/>
            <person name="Villasana D."/>
            <person name="White C.S."/>
            <person name="Wright R."/>
            <person name="Park Y."/>
            <person name="Beeman R.W."/>
            <person name="Lord J."/>
            <person name="Oppert B."/>
            <person name="Lorenzen M."/>
            <person name="Brown S."/>
            <person name="Wang L."/>
            <person name="Savard J."/>
            <person name="Tautz D."/>
            <person name="Richards S."/>
            <person name="Weinstock G."/>
            <person name="Gibbs R.A."/>
            <person name="Liu Y."/>
            <person name="Worley K."/>
            <person name="Weinstock G."/>
            <person name="Elsik C.G."/>
            <person name="Reese J.T."/>
            <person name="Elhaik E."/>
            <person name="Landan G."/>
            <person name="Graur D."/>
            <person name="Arensburger P."/>
            <person name="Atkinson P."/>
            <person name="Beeman R.W."/>
            <person name="Beidler J."/>
            <person name="Brown S.J."/>
            <person name="Demuth J.P."/>
            <person name="Drury D.W."/>
            <person name="Du Y.Z."/>
            <person name="Fujiwara H."/>
            <person name="Lorenzen M."/>
            <person name="Maselli V."/>
            <person name="Osanai M."/>
            <person name="Park Y."/>
            <person name="Robertson H.M."/>
            <person name="Tu Z."/>
            <person name="Wang J.J."/>
            <person name="Wang S."/>
            <person name="Richards S."/>
            <person name="Song H."/>
            <person name="Zhang L."/>
            <person name="Sodergren E."/>
            <person name="Werner D."/>
            <person name="Stanke M."/>
            <person name="Morgenstern B."/>
            <person name="Solovyev V."/>
            <person name="Kosarev P."/>
            <person name="Brown G."/>
            <person name="Chen H.C."/>
            <person name="Ermolaeva O."/>
            <person name="Hlavina W."/>
            <person name="Kapustin Y."/>
            <person name="Kiryutin B."/>
            <person name="Kitts P."/>
            <person name="Maglott D."/>
            <person name="Pruitt K."/>
            <person name="Sapojnikov V."/>
            <person name="Souvorov A."/>
            <person name="Mackey A.J."/>
            <person name="Waterhouse R.M."/>
            <person name="Wyder S."/>
            <person name="Zdobnov E.M."/>
            <person name="Zdobnov E.M."/>
            <person name="Wyder S."/>
            <person name="Kriventseva E.V."/>
            <person name="Kadowaki T."/>
            <person name="Bork P."/>
            <person name="Aranda M."/>
            <person name="Bao R."/>
            <person name="Beermann A."/>
            <person name="Berns N."/>
            <person name="Bolognesi R."/>
            <person name="Bonneton F."/>
            <person name="Bopp D."/>
            <person name="Brown S.J."/>
            <person name="Bucher G."/>
            <person name="Butts T."/>
            <person name="Chaumot A."/>
            <person name="Denell R.E."/>
            <person name="Ferrier D.E."/>
            <person name="Friedrich M."/>
            <person name="Gordon C.M."/>
            <person name="Jindra M."/>
            <person name="Klingler M."/>
            <person name="Lan Q."/>
            <person name="Lattorff H.M."/>
            <person name="Laudet V."/>
            <person name="von Levetsow C."/>
            <person name="Liu Z."/>
            <person name="Lutz R."/>
            <person name="Lynch J.A."/>
            <person name="da Fonseca R.N."/>
            <person name="Posnien N."/>
            <person name="Reuter R."/>
            <person name="Roth S."/>
            <person name="Savard J."/>
            <person name="Schinko J.B."/>
            <person name="Schmitt C."/>
            <person name="Schoppmeier M."/>
            <person name="Schroder R."/>
            <person name="Shippy T.D."/>
            <person name="Simonnet F."/>
            <person name="Marques-Souza H."/>
            <person name="Tautz D."/>
            <person name="Tomoyasu Y."/>
            <person name="Trauner J."/>
            <person name="Van der Zee M."/>
            <person name="Vervoort M."/>
            <person name="Wittkopp N."/>
            <person name="Wimmer E.A."/>
            <person name="Yang X."/>
            <person name="Jones A.K."/>
            <person name="Sattelle D.B."/>
            <person name="Ebert P.R."/>
            <person name="Nelson D."/>
            <person name="Scott J.G."/>
            <person name="Beeman R.W."/>
            <person name="Muthukrishnan S."/>
            <person name="Kramer K.J."/>
            <person name="Arakane Y."/>
            <person name="Beeman R.W."/>
            <person name="Zhu Q."/>
            <person name="Hogenkamp D."/>
            <person name="Dixit R."/>
            <person name="Oppert B."/>
            <person name="Jiang H."/>
            <person name="Zou Z."/>
            <person name="Marshall J."/>
            <person name="Elpidina E."/>
            <person name="Vinokurov K."/>
            <person name="Oppert C."/>
            <person name="Zou Z."/>
            <person name="Evans J."/>
            <person name="Lu Z."/>
            <person name="Zhao P."/>
            <person name="Sumathipala N."/>
            <person name="Altincicek B."/>
            <person name="Vilcinskas A."/>
            <person name="Williams M."/>
            <person name="Hultmark D."/>
            <person name="Hetru C."/>
            <person name="Jiang H."/>
            <person name="Grimmelikhuijzen C.J."/>
            <person name="Hauser F."/>
            <person name="Cazzamali G."/>
            <person name="Williamson M."/>
            <person name="Park Y."/>
            <person name="Li B."/>
            <person name="Tanaka Y."/>
            <person name="Predel R."/>
            <person name="Neupert S."/>
            <person name="Schachtner J."/>
            <person name="Verleyen P."/>
            <person name="Raible F."/>
            <person name="Bork P."/>
            <person name="Friedrich M."/>
            <person name="Walden K.K."/>
            <person name="Robertson H.M."/>
            <person name="Angeli S."/>
            <person name="Foret S."/>
            <person name="Bucher G."/>
            <person name="Schuetz S."/>
            <person name="Maleszka R."/>
            <person name="Wimmer E.A."/>
            <person name="Beeman R.W."/>
            <person name="Lorenzen M."/>
            <person name="Tomoyasu Y."/>
            <person name="Miller S.C."/>
            <person name="Grossmann D."/>
            <person name="Bucher G."/>
        </authorList>
    </citation>
    <scope>NUCLEOTIDE SEQUENCE [LARGE SCALE GENOMIC DNA]</scope>
    <source>
        <strain evidence="2 3">Georgia GA2</strain>
    </source>
</reference>
<dbReference type="AlphaFoldDB" id="D6WLA4"/>
<dbReference type="EMBL" id="KQ971343">
    <property type="protein sequence ID" value="EFA04086.1"/>
    <property type="molecule type" value="Genomic_DNA"/>
</dbReference>
<organism evidence="2 3">
    <name type="scientific">Tribolium castaneum</name>
    <name type="common">Red flour beetle</name>
    <dbReference type="NCBI Taxonomy" id="7070"/>
    <lineage>
        <taxon>Eukaryota</taxon>
        <taxon>Metazoa</taxon>
        <taxon>Ecdysozoa</taxon>
        <taxon>Arthropoda</taxon>
        <taxon>Hexapoda</taxon>
        <taxon>Insecta</taxon>
        <taxon>Pterygota</taxon>
        <taxon>Neoptera</taxon>
        <taxon>Endopterygota</taxon>
        <taxon>Coleoptera</taxon>
        <taxon>Polyphaga</taxon>
        <taxon>Cucujiformia</taxon>
        <taxon>Tenebrionidae</taxon>
        <taxon>Tenebrionidae incertae sedis</taxon>
        <taxon>Tribolium</taxon>
    </lineage>
</organism>
<evidence type="ECO:0000313" key="2">
    <source>
        <dbReference type="EMBL" id="EFA04086.1"/>
    </source>
</evidence>